<dbReference type="SMART" id="SM00382">
    <property type="entry name" value="AAA"/>
    <property type="match status" value="1"/>
</dbReference>
<evidence type="ECO:0000313" key="3">
    <source>
        <dbReference type="Proteomes" id="UP000824029"/>
    </source>
</evidence>
<dbReference type="Proteomes" id="UP000824029">
    <property type="component" value="Unassembled WGS sequence"/>
</dbReference>
<dbReference type="PANTHER" id="PTHR32182">
    <property type="entry name" value="DNA REPLICATION AND REPAIR PROTEIN RECF"/>
    <property type="match status" value="1"/>
</dbReference>
<dbReference type="AlphaFoldDB" id="A0A9D2IPP0"/>
<proteinExistence type="predicted"/>
<dbReference type="InterPro" id="IPR038729">
    <property type="entry name" value="Rad50/SbcC_AAA"/>
</dbReference>
<name>A0A9D2IPP0_9ACTN</name>
<dbReference type="PANTHER" id="PTHR32182:SF23">
    <property type="entry name" value="ATP BINDING PROTEIN"/>
    <property type="match status" value="1"/>
</dbReference>
<gene>
    <name evidence="2" type="ORF">IAA22_05855</name>
</gene>
<evidence type="ECO:0000313" key="2">
    <source>
        <dbReference type="EMBL" id="HIZ18614.1"/>
    </source>
</evidence>
<dbReference type="InterPro" id="IPR003593">
    <property type="entry name" value="AAA+_ATPase"/>
</dbReference>
<dbReference type="EMBL" id="DXBZ01000112">
    <property type="protein sequence ID" value="HIZ18614.1"/>
    <property type="molecule type" value="Genomic_DNA"/>
</dbReference>
<dbReference type="GO" id="GO:0005524">
    <property type="term" value="F:ATP binding"/>
    <property type="evidence" value="ECO:0007669"/>
    <property type="project" value="InterPro"/>
</dbReference>
<dbReference type="GO" id="GO:0000731">
    <property type="term" value="P:DNA synthesis involved in DNA repair"/>
    <property type="evidence" value="ECO:0007669"/>
    <property type="project" value="TreeGrafter"/>
</dbReference>
<dbReference type="InterPro" id="IPR027417">
    <property type="entry name" value="P-loop_NTPase"/>
</dbReference>
<dbReference type="Pfam" id="PF13304">
    <property type="entry name" value="AAA_21"/>
    <property type="match status" value="1"/>
</dbReference>
<comment type="caution">
    <text evidence="2">The sequence shown here is derived from an EMBL/GenBank/DDBJ whole genome shotgun (WGS) entry which is preliminary data.</text>
</comment>
<reference evidence="2" key="1">
    <citation type="journal article" date="2021" name="PeerJ">
        <title>Extensive microbial diversity within the chicken gut microbiome revealed by metagenomics and culture.</title>
        <authorList>
            <person name="Gilroy R."/>
            <person name="Ravi A."/>
            <person name="Getino M."/>
            <person name="Pursley I."/>
            <person name="Horton D.L."/>
            <person name="Alikhan N.F."/>
            <person name="Baker D."/>
            <person name="Gharbi K."/>
            <person name="Hall N."/>
            <person name="Watson M."/>
            <person name="Adriaenssens E.M."/>
            <person name="Foster-Nyarko E."/>
            <person name="Jarju S."/>
            <person name="Secka A."/>
            <person name="Antonio M."/>
            <person name="Oren A."/>
            <person name="Chaudhuri R.R."/>
            <person name="La Ragione R."/>
            <person name="Hildebrand F."/>
            <person name="Pallen M.J."/>
        </authorList>
    </citation>
    <scope>NUCLEOTIDE SEQUENCE</scope>
    <source>
        <strain evidence="2">ChiHecolR3B27-1887</strain>
    </source>
</reference>
<dbReference type="SUPFAM" id="SSF52540">
    <property type="entry name" value="P-loop containing nucleoside triphosphate hydrolases"/>
    <property type="match status" value="1"/>
</dbReference>
<dbReference type="Gene3D" id="3.40.50.300">
    <property type="entry name" value="P-loop containing nucleotide triphosphate hydrolases"/>
    <property type="match status" value="2"/>
</dbReference>
<accession>A0A9D2IPP0</accession>
<sequence>MAFDLKLDSLELTNFHKFARYFIDFDESMTVLVGDNGSGKSSILDAAAVSLSTVVSQLSHQPAIRLSSSDARLSFYDMEGFTDRQEQYPVTISARGRVGEGPQDEHAAWSYVLKSSDDNAANLPSQQLWHPLRNCTERIQSGDSSLVLPVAAYYGTSRLHAHTQSGRNRRSKPFSRQDGYSNALDATIGTNQMLDWFFKMTAQNVQRSQSLRPAGESKLFVAVRTAIEQCFQSITGSKRVNVTYNLDTDDLDIEYFDDDNEVQRMSLSLLSDGYRTTLSMVADIAYRMALLNPALGEKVLSETPGVVLIDEVDLHLHPLWQARILGDLRTIFPKVQFIVTTHAPTVISSVGKQHIRLLNNNEKAQVPSVEVYGSDVGRVLISVMGAPERPEGVQRKFDEFYNALGAGDFDQARTLLDELVKTVGNDDTDVVGAQTALSLEEADARYAAD</sequence>
<protein>
    <submittedName>
        <fullName evidence="2">AAA family ATPase</fullName>
    </submittedName>
</protein>
<dbReference type="InterPro" id="IPR003959">
    <property type="entry name" value="ATPase_AAA_core"/>
</dbReference>
<dbReference type="GO" id="GO:0006302">
    <property type="term" value="P:double-strand break repair"/>
    <property type="evidence" value="ECO:0007669"/>
    <property type="project" value="InterPro"/>
</dbReference>
<dbReference type="GO" id="GO:0016887">
    <property type="term" value="F:ATP hydrolysis activity"/>
    <property type="evidence" value="ECO:0007669"/>
    <property type="project" value="InterPro"/>
</dbReference>
<feature type="domain" description="AAA+ ATPase" evidence="1">
    <location>
        <begin position="26"/>
        <end position="361"/>
    </location>
</feature>
<dbReference type="Pfam" id="PF13476">
    <property type="entry name" value="AAA_23"/>
    <property type="match status" value="1"/>
</dbReference>
<reference evidence="2" key="2">
    <citation type="submission" date="2021-04" db="EMBL/GenBank/DDBJ databases">
        <authorList>
            <person name="Gilroy R."/>
        </authorList>
    </citation>
    <scope>NUCLEOTIDE SEQUENCE</scope>
    <source>
        <strain evidence="2">ChiHecolR3B27-1887</strain>
    </source>
</reference>
<organism evidence="2 3">
    <name type="scientific">Candidatus Olsenella stercoravium</name>
    <dbReference type="NCBI Taxonomy" id="2838713"/>
    <lineage>
        <taxon>Bacteria</taxon>
        <taxon>Bacillati</taxon>
        <taxon>Actinomycetota</taxon>
        <taxon>Coriobacteriia</taxon>
        <taxon>Coriobacteriales</taxon>
        <taxon>Atopobiaceae</taxon>
        <taxon>Olsenella</taxon>
    </lineage>
</organism>
<evidence type="ECO:0000259" key="1">
    <source>
        <dbReference type="SMART" id="SM00382"/>
    </source>
</evidence>